<dbReference type="Gene3D" id="2.60.120.600">
    <property type="entry name" value="Domain of unknown function DUF1214, C-terminal domain"/>
    <property type="match status" value="1"/>
</dbReference>
<accession>A0A1N7RJJ2</accession>
<proteinExistence type="predicted"/>
<dbReference type="PANTHER" id="PTHR36509">
    <property type="entry name" value="BLL3101 PROTEIN"/>
    <property type="match status" value="1"/>
</dbReference>
<dbReference type="SUPFAM" id="SSF160935">
    <property type="entry name" value="VPA0735-like"/>
    <property type="match status" value="1"/>
</dbReference>
<evidence type="ECO:0000259" key="3">
    <source>
        <dbReference type="Pfam" id="PF06863"/>
    </source>
</evidence>
<dbReference type="Pfam" id="PF06742">
    <property type="entry name" value="DUF1214"/>
    <property type="match status" value="1"/>
</dbReference>
<evidence type="ECO:0000313" key="5">
    <source>
        <dbReference type="Proteomes" id="UP000195569"/>
    </source>
</evidence>
<dbReference type="InterPro" id="IPR010621">
    <property type="entry name" value="DUF1214"/>
</dbReference>
<protein>
    <recommendedName>
        <fullName evidence="6">DUF1254 domain-containing protein</fullName>
    </recommendedName>
</protein>
<dbReference type="InterPro" id="IPR010679">
    <property type="entry name" value="DUF1254"/>
</dbReference>
<dbReference type="AlphaFoldDB" id="A0A1N7RJJ2"/>
<dbReference type="InterPro" id="IPR037049">
    <property type="entry name" value="DUF1214_C_sf"/>
</dbReference>
<feature type="chain" id="PRO_5012636691" description="DUF1254 domain-containing protein" evidence="1">
    <location>
        <begin position="33"/>
        <end position="481"/>
    </location>
</feature>
<name>A0A1N7RJJ2_9BURK</name>
<keyword evidence="1" id="KW-0732">Signal</keyword>
<gene>
    <name evidence="4" type="ORF">BN2476_20112</name>
</gene>
<dbReference type="PANTHER" id="PTHR36509:SF2">
    <property type="entry name" value="BLL3101 PROTEIN"/>
    <property type="match status" value="1"/>
</dbReference>
<dbReference type="Gene3D" id="2.60.40.1610">
    <property type="entry name" value="Domain of unknown function DUF1254"/>
    <property type="match status" value="1"/>
</dbReference>
<sequence length="481" mass="52802">MRPSGVMAHNMKAVLLCITASAMFLANNLACAENYPDPQLTAVTTPESIARSKEIDAYALGVLAYEWGYPLVRMERVIRTYTDVPANKPATSYRAPLNQIGWATELATPAAKDMPTANSDTLYMSAVVTLTEPYVLSVPDTADRYYVINVFNMYQDCEHYIGRRATGTKAGRFALVPPGWKGTLPPGVTPLNVTTDKVWLWGRIHVKQSEPLEPVKALQAKFDLRPLSQLGDASHAARAETLPPLPSIAGNDLGFFVHLGYALQHDQIKKTDEALVAQFERIGLTRQGFDQKSLSPEQIAGLKRALADAPLVVSASITTVASKRNGWDWLPIDDFGYHYPLRALVAGPYLGGNASKEAIYPVRFTDSEGKRLNGANRYEITFDKAPPVGAFWSLTVYNAADKMLVENPIHRYKVGSDTAGLVTKADGSFTIPVQHDAPQGPDKANWLPAPQGDFYLILRMFQPGEEILGGAYPLPRLRTVK</sequence>
<dbReference type="Proteomes" id="UP000195569">
    <property type="component" value="Unassembled WGS sequence"/>
</dbReference>
<feature type="domain" description="DUF1254" evidence="3">
    <location>
        <begin position="98"/>
        <end position="226"/>
    </location>
</feature>
<comment type="caution">
    <text evidence="4">The sequence shown here is derived from an EMBL/GenBank/DDBJ whole genome shotgun (WGS) entry which is preliminary data.</text>
</comment>
<evidence type="ECO:0000313" key="4">
    <source>
        <dbReference type="EMBL" id="SIT35288.1"/>
    </source>
</evidence>
<feature type="signal peptide" evidence="1">
    <location>
        <begin position="1"/>
        <end position="32"/>
    </location>
</feature>
<keyword evidence="5" id="KW-1185">Reference proteome</keyword>
<evidence type="ECO:0000259" key="2">
    <source>
        <dbReference type="Pfam" id="PF06742"/>
    </source>
</evidence>
<evidence type="ECO:0000256" key="1">
    <source>
        <dbReference type="SAM" id="SignalP"/>
    </source>
</evidence>
<dbReference type="OrthoDB" id="104565at2"/>
<organism evidence="4 5">
    <name type="scientific">Paraburkholderia piptadeniae</name>
    <dbReference type="NCBI Taxonomy" id="1701573"/>
    <lineage>
        <taxon>Bacteria</taxon>
        <taxon>Pseudomonadati</taxon>
        <taxon>Pseudomonadota</taxon>
        <taxon>Betaproteobacteria</taxon>
        <taxon>Burkholderiales</taxon>
        <taxon>Burkholderiaceae</taxon>
        <taxon>Paraburkholderia</taxon>
    </lineage>
</organism>
<dbReference type="Pfam" id="PF06863">
    <property type="entry name" value="DUF1254"/>
    <property type="match status" value="1"/>
</dbReference>
<reference evidence="4" key="1">
    <citation type="submission" date="2016-12" db="EMBL/GenBank/DDBJ databases">
        <authorList>
            <person name="Moulin L."/>
        </authorList>
    </citation>
    <scope>NUCLEOTIDE SEQUENCE [LARGE SCALE GENOMIC DNA]</scope>
    <source>
        <strain evidence="4">STM 7183</strain>
    </source>
</reference>
<evidence type="ECO:0008006" key="6">
    <source>
        <dbReference type="Google" id="ProtNLM"/>
    </source>
</evidence>
<feature type="domain" description="DUF1214" evidence="2">
    <location>
        <begin position="357"/>
        <end position="464"/>
    </location>
</feature>
<dbReference type="InterPro" id="IPR037050">
    <property type="entry name" value="DUF1254_sf"/>
</dbReference>
<dbReference type="EMBL" id="CYGY02000002">
    <property type="protein sequence ID" value="SIT35288.1"/>
    <property type="molecule type" value="Genomic_DNA"/>
</dbReference>